<organism evidence="1 2">
    <name type="scientific">Lederbergia lenta</name>
    <name type="common">Bacillus lentus</name>
    <dbReference type="NCBI Taxonomy" id="1467"/>
    <lineage>
        <taxon>Bacteria</taxon>
        <taxon>Bacillati</taxon>
        <taxon>Bacillota</taxon>
        <taxon>Bacilli</taxon>
        <taxon>Bacillales</taxon>
        <taxon>Bacillaceae</taxon>
        <taxon>Lederbergia</taxon>
    </lineage>
</organism>
<dbReference type="Gene3D" id="3.20.20.70">
    <property type="entry name" value="Aldolase class I"/>
    <property type="match status" value="1"/>
</dbReference>
<keyword evidence="2" id="KW-1185">Reference proteome</keyword>
<dbReference type="KEGG" id="blen:NCTC4824_00578"/>
<dbReference type="EMBL" id="LS483476">
    <property type="protein sequence ID" value="SQI52924.1"/>
    <property type="molecule type" value="Genomic_DNA"/>
</dbReference>
<dbReference type="InterPro" id="IPR011060">
    <property type="entry name" value="RibuloseP-bd_barrel"/>
</dbReference>
<dbReference type="SUPFAM" id="SSF51366">
    <property type="entry name" value="Ribulose-phoshate binding barrel"/>
    <property type="match status" value="1"/>
</dbReference>
<reference evidence="1 2" key="1">
    <citation type="submission" date="2018-06" db="EMBL/GenBank/DDBJ databases">
        <authorList>
            <consortium name="Pathogen Informatics"/>
            <person name="Doyle S."/>
        </authorList>
    </citation>
    <scope>NUCLEOTIDE SEQUENCE [LARGE SCALE GENOMIC DNA]</scope>
    <source>
        <strain evidence="1 2">NCTC4824</strain>
    </source>
</reference>
<accession>A0A2X4YX43</accession>
<name>A0A2X4YX43_LEDLE</name>
<protein>
    <submittedName>
        <fullName evidence="1">Uncharacterized protein</fullName>
    </submittedName>
</protein>
<proteinExistence type="predicted"/>
<sequence>MLSVSLEKILEKNKMSLIVSIPRNDPALAYAAMRAGADAIKMHVNVEHWASGNSFASTEAYVESFRDIREQFSGPLGVVPGGSFEAIKANELKKLTELGFNYFSIYAHHMPTWMLELNKYEKTFAITSDYSIESLGNIHDLGITAMEASIIQANEYGSPLTFKDILAYRYIVQNTDVPVMIPSQRLLLPSDVAPLHTAGVNAVMLGAVVIGQTEESIERAVASFKNELDKL</sequence>
<dbReference type="Proteomes" id="UP000249134">
    <property type="component" value="Chromosome 1"/>
</dbReference>
<gene>
    <name evidence="1" type="ORF">NCTC4824_00578</name>
</gene>
<dbReference type="STRING" id="1348624.GCA_001591545_02632"/>
<evidence type="ECO:0000313" key="2">
    <source>
        <dbReference type="Proteomes" id="UP000249134"/>
    </source>
</evidence>
<dbReference type="AlphaFoldDB" id="A0A2X4YX43"/>
<dbReference type="InterPro" id="IPR013785">
    <property type="entry name" value="Aldolase_TIM"/>
</dbReference>
<dbReference type="RefSeq" id="WP_066142693.1">
    <property type="nucleotide sequence ID" value="NZ_LS483476.1"/>
</dbReference>
<evidence type="ECO:0000313" key="1">
    <source>
        <dbReference type="EMBL" id="SQI52924.1"/>
    </source>
</evidence>